<protein>
    <recommendedName>
        <fullName evidence="4">DUF4244 domain-containing protein</fullName>
    </recommendedName>
</protein>
<dbReference type="AlphaFoldDB" id="E6K2A5"/>
<comment type="caution">
    <text evidence="2">The sequence shown here is derived from an EMBL/GenBank/DDBJ whole genome shotgun (WGS) entry which is preliminary data.</text>
</comment>
<proteinExistence type="predicted"/>
<sequence>MEIPDGKPERKRSKKTFPARLYGAIKEMEQAKGVPMKNQEAIPLPGEGEGPIGRLGTGLQGIRMKATEALCLADARSRTFLEGSDEGMATAEYAIVLVAATGFAGLLVAILKSDMVKDTLVNLVKSALSVRA</sequence>
<keyword evidence="1" id="KW-1133">Transmembrane helix</keyword>
<feature type="transmembrane region" description="Helical" evidence="1">
    <location>
        <begin position="93"/>
        <end position="111"/>
    </location>
</feature>
<keyword evidence="3" id="KW-1185">Reference proteome</keyword>
<keyword evidence="1" id="KW-0472">Membrane</keyword>
<dbReference type="HOGENOM" id="CLU_157938_0_0_11"/>
<name>E6K2A5_PARDN</name>
<evidence type="ECO:0000313" key="3">
    <source>
        <dbReference type="Proteomes" id="UP000004946"/>
    </source>
</evidence>
<dbReference type="eggNOG" id="ENOG5033B4A">
    <property type="taxonomic scope" value="Bacteria"/>
</dbReference>
<evidence type="ECO:0000313" key="2">
    <source>
        <dbReference type="EMBL" id="EFT82893.1"/>
    </source>
</evidence>
<keyword evidence="1" id="KW-0812">Transmembrane</keyword>
<evidence type="ECO:0008006" key="4">
    <source>
        <dbReference type="Google" id="ProtNLM"/>
    </source>
</evidence>
<accession>E6K2A5</accession>
<reference evidence="2 3" key="1">
    <citation type="submission" date="2010-12" db="EMBL/GenBank/DDBJ databases">
        <authorList>
            <person name="Muzny D."/>
            <person name="Qin X."/>
            <person name="Buhay C."/>
            <person name="Dugan-Rocha S."/>
            <person name="Ding Y."/>
            <person name="Chen G."/>
            <person name="Hawes A."/>
            <person name="Holder M."/>
            <person name="Jhangiani S."/>
            <person name="Johnson A."/>
            <person name="Khan Z."/>
            <person name="Li Z."/>
            <person name="Liu W."/>
            <person name="Liu X."/>
            <person name="Perez L."/>
            <person name="Shen H."/>
            <person name="Wang Q."/>
            <person name="Watt J."/>
            <person name="Xi L."/>
            <person name="Xin Y."/>
            <person name="Zhou J."/>
            <person name="Deng J."/>
            <person name="Jiang H."/>
            <person name="Liu Y."/>
            <person name="Qu J."/>
            <person name="Song X.-Z."/>
            <person name="Zhang L."/>
            <person name="Villasana D."/>
            <person name="Johnson A."/>
            <person name="Liu J."/>
            <person name="Liyanage D."/>
            <person name="Lorensuhewa L."/>
            <person name="Robinson T."/>
            <person name="Song A."/>
            <person name="Song B.-B."/>
            <person name="Dinh H."/>
            <person name="Thornton R."/>
            <person name="Coyle M."/>
            <person name="Francisco L."/>
            <person name="Jackson L."/>
            <person name="Javaid M."/>
            <person name="Korchina V."/>
            <person name="Kovar C."/>
            <person name="Mata R."/>
            <person name="Mathew T."/>
            <person name="Ngo R."/>
            <person name="Nguyen L."/>
            <person name="Nguyen N."/>
            <person name="Okwuonu G."/>
            <person name="Ongeri F."/>
            <person name="Pham C."/>
            <person name="Simmons D."/>
            <person name="Wilczek-Boney K."/>
            <person name="Hale W."/>
            <person name="Jakkamsetti A."/>
            <person name="Pham P."/>
            <person name="Ruth R."/>
            <person name="San Lucas F."/>
            <person name="Warren J."/>
            <person name="Zhang J."/>
            <person name="Zhao Z."/>
            <person name="Zhou C."/>
            <person name="Zhu D."/>
            <person name="Lee S."/>
            <person name="Bess C."/>
            <person name="Blankenburg K."/>
            <person name="Forbes L."/>
            <person name="Fu Q."/>
            <person name="Gubbala S."/>
            <person name="Hirani K."/>
            <person name="Jayaseelan J.C."/>
            <person name="Lara F."/>
            <person name="Munidasa M."/>
            <person name="Palculict T."/>
            <person name="Patil S."/>
            <person name="Pu L.-L."/>
            <person name="Saada N."/>
            <person name="Tang L."/>
            <person name="Weissenberger G."/>
            <person name="Zhu Y."/>
            <person name="Hemphill L."/>
            <person name="Shang Y."/>
            <person name="Youmans B."/>
            <person name="Ayvaz T."/>
            <person name="Ross M."/>
            <person name="Santibanez J."/>
            <person name="Aqrawi P."/>
            <person name="Gross S."/>
            <person name="Joshi V."/>
            <person name="Fowler G."/>
            <person name="Nazareth L."/>
            <person name="Reid J."/>
            <person name="Worley K."/>
            <person name="Petrosino J."/>
            <person name="Highlander S."/>
            <person name="Gibbs R."/>
        </authorList>
    </citation>
    <scope>NUCLEOTIDE SEQUENCE [LARGE SCALE GENOMIC DNA]</scope>
    <source>
        <strain evidence="2 3">DSM 10105</strain>
    </source>
</reference>
<dbReference type="Proteomes" id="UP000004946">
    <property type="component" value="Chromosome"/>
</dbReference>
<organism evidence="2 3">
    <name type="scientific">Parascardovia denticolens DSM 10105 = JCM 12538</name>
    <dbReference type="NCBI Taxonomy" id="864564"/>
    <lineage>
        <taxon>Bacteria</taxon>
        <taxon>Bacillati</taxon>
        <taxon>Actinomycetota</taxon>
        <taxon>Actinomycetes</taxon>
        <taxon>Bifidobacteriales</taxon>
        <taxon>Bifidobacteriaceae</taxon>
        <taxon>Parascardovia</taxon>
    </lineage>
</organism>
<dbReference type="Pfam" id="PF14029">
    <property type="entry name" value="DUF4244"/>
    <property type="match status" value="1"/>
</dbReference>
<dbReference type="InterPro" id="IPR025338">
    <property type="entry name" value="DUF4244"/>
</dbReference>
<gene>
    <name evidence="2" type="ORF">HMPREF0620_1578</name>
</gene>
<dbReference type="EMBL" id="AEON01000002">
    <property type="protein sequence ID" value="EFT82893.1"/>
    <property type="molecule type" value="Genomic_DNA"/>
</dbReference>
<evidence type="ECO:0000256" key="1">
    <source>
        <dbReference type="SAM" id="Phobius"/>
    </source>
</evidence>